<reference evidence="7" key="1">
    <citation type="submission" date="2016-07" db="EMBL/GenBank/DDBJ databases">
        <title>Nontailed viruses are major unrecognized killers of bacteria in the ocean.</title>
        <authorList>
            <person name="Kauffman K."/>
            <person name="Hussain F."/>
            <person name="Yang J."/>
            <person name="Arevalo P."/>
            <person name="Brown J."/>
            <person name="Cutler M."/>
            <person name="Kelly L."/>
            <person name="Polz M.F."/>
        </authorList>
    </citation>
    <scope>NUCLEOTIDE SEQUENCE [LARGE SCALE GENOMIC DNA]</scope>
    <source>
        <strain evidence="7">10N.261.55.E11</strain>
    </source>
</reference>
<keyword evidence="2 5" id="KW-0812">Transmembrane</keyword>
<comment type="caution">
    <text evidence="6">The sequence shown here is derived from an EMBL/GenBank/DDBJ whole genome shotgun (WGS) entry which is preliminary data.</text>
</comment>
<proteinExistence type="predicted"/>
<dbReference type="RefSeq" id="WP_102516676.1">
    <property type="nucleotide sequence ID" value="NZ_CAWNSM010000029.1"/>
</dbReference>
<sequence length="179" mass="19455">MQLTSKQVGVFKGMALAMFTAILVILAAIILDPFNYAQVSLLEGRATVLGLSLILPTMMLIVSIGRLAKFRFFSQDDIDGSGLTSGTRQAIILQSMLQNTLEQLVIAFGVYTAWCLLMPSAWLSAVPACSVLFFIGRIFFFKGYSHGAPARAFGFATTFYSTAVMFLVLVITQLAFALS</sequence>
<evidence type="ECO:0008006" key="8">
    <source>
        <dbReference type="Google" id="ProtNLM"/>
    </source>
</evidence>
<feature type="transmembrane region" description="Helical" evidence="5">
    <location>
        <begin position="46"/>
        <end position="65"/>
    </location>
</feature>
<name>A0A2N7FAC7_VIBSP</name>
<dbReference type="AlphaFoldDB" id="A0A2N7FAC7"/>
<dbReference type="InterPro" id="IPR023352">
    <property type="entry name" value="MAPEG-like_dom_sf"/>
</dbReference>
<feature type="transmembrane region" description="Helical" evidence="5">
    <location>
        <begin position="152"/>
        <end position="176"/>
    </location>
</feature>
<evidence type="ECO:0000256" key="5">
    <source>
        <dbReference type="SAM" id="Phobius"/>
    </source>
</evidence>
<dbReference type="GO" id="GO:0016020">
    <property type="term" value="C:membrane"/>
    <property type="evidence" value="ECO:0007669"/>
    <property type="project" value="UniProtKB-SubCell"/>
</dbReference>
<dbReference type="Gene3D" id="1.20.120.550">
    <property type="entry name" value="Membrane associated eicosanoid/glutathione metabolism-like domain"/>
    <property type="match status" value="1"/>
</dbReference>
<evidence type="ECO:0000256" key="1">
    <source>
        <dbReference type="ARBA" id="ARBA00004370"/>
    </source>
</evidence>
<keyword evidence="4 5" id="KW-0472">Membrane</keyword>
<feature type="transmembrane region" description="Helical" evidence="5">
    <location>
        <begin position="120"/>
        <end position="140"/>
    </location>
</feature>
<evidence type="ECO:0000313" key="7">
    <source>
        <dbReference type="Proteomes" id="UP000235330"/>
    </source>
</evidence>
<evidence type="ECO:0000256" key="2">
    <source>
        <dbReference type="ARBA" id="ARBA00022692"/>
    </source>
</evidence>
<dbReference type="EMBL" id="MCWU01000029">
    <property type="protein sequence ID" value="PMJ64847.1"/>
    <property type="molecule type" value="Genomic_DNA"/>
</dbReference>
<keyword evidence="3 5" id="KW-1133">Transmembrane helix</keyword>
<feature type="transmembrane region" description="Helical" evidence="5">
    <location>
        <begin position="12"/>
        <end position="31"/>
    </location>
</feature>
<dbReference type="SUPFAM" id="SSF161084">
    <property type="entry name" value="MAPEG domain-like"/>
    <property type="match status" value="1"/>
</dbReference>
<protein>
    <recommendedName>
        <fullName evidence="8">MAPEG family protein</fullName>
    </recommendedName>
</protein>
<comment type="subcellular location">
    <subcellularLocation>
        <location evidence="1">Membrane</location>
    </subcellularLocation>
</comment>
<evidence type="ECO:0000256" key="4">
    <source>
        <dbReference type="ARBA" id="ARBA00023136"/>
    </source>
</evidence>
<accession>A0A2N7FAC7</accession>
<organism evidence="6 7">
    <name type="scientific">Vibrio splendidus</name>
    <dbReference type="NCBI Taxonomy" id="29497"/>
    <lineage>
        <taxon>Bacteria</taxon>
        <taxon>Pseudomonadati</taxon>
        <taxon>Pseudomonadota</taxon>
        <taxon>Gammaproteobacteria</taxon>
        <taxon>Vibrionales</taxon>
        <taxon>Vibrionaceae</taxon>
        <taxon>Vibrio</taxon>
    </lineage>
</organism>
<gene>
    <name evidence="6" type="ORF">BCU17_21125</name>
</gene>
<evidence type="ECO:0000313" key="6">
    <source>
        <dbReference type="EMBL" id="PMJ64847.1"/>
    </source>
</evidence>
<dbReference type="Pfam" id="PF01124">
    <property type="entry name" value="MAPEG"/>
    <property type="match status" value="1"/>
</dbReference>
<dbReference type="Proteomes" id="UP000235330">
    <property type="component" value="Unassembled WGS sequence"/>
</dbReference>
<dbReference type="InterPro" id="IPR001129">
    <property type="entry name" value="Membr-assoc_MAPEG"/>
</dbReference>
<evidence type="ECO:0000256" key="3">
    <source>
        <dbReference type="ARBA" id="ARBA00022989"/>
    </source>
</evidence>